<dbReference type="SUPFAM" id="SSF52833">
    <property type="entry name" value="Thioredoxin-like"/>
    <property type="match status" value="1"/>
</dbReference>
<evidence type="ECO:0000256" key="1">
    <source>
        <dbReference type="ARBA" id="ARBA00004196"/>
    </source>
</evidence>
<accession>A0ABX6NFK9</accession>
<evidence type="ECO:0000259" key="7">
    <source>
        <dbReference type="PROSITE" id="PS51352"/>
    </source>
</evidence>
<sequence>MTGSAFLPEGEAPEPPAKEHQPTMQHHTRTLFVIVTALFSLILCSAPAMAAEDDVITPITLDEVHTLLQSDTPLVISLMTSWCGPCREELPMLDLLYSDYRAQGVEFVGISLDMAQEPMEKMLREVPVSFPFYWVGESAMEDLEVNAVPQLILVKNGGIVQRLVGLLGEAQLRGLLDDFLKQTG</sequence>
<dbReference type="Gene3D" id="3.40.30.10">
    <property type="entry name" value="Glutaredoxin"/>
    <property type="match status" value="1"/>
</dbReference>
<keyword evidence="4" id="KW-0676">Redox-active center</keyword>
<feature type="chain" id="PRO_5045658853" evidence="6">
    <location>
        <begin position="51"/>
        <end position="184"/>
    </location>
</feature>
<dbReference type="PANTHER" id="PTHR42852:SF6">
    <property type="entry name" value="THIOL:DISULFIDE INTERCHANGE PROTEIN DSBE"/>
    <property type="match status" value="1"/>
</dbReference>
<keyword evidence="3" id="KW-1015">Disulfide bond</keyword>
<dbReference type="InterPro" id="IPR036249">
    <property type="entry name" value="Thioredoxin-like_sf"/>
</dbReference>
<evidence type="ECO:0000313" key="8">
    <source>
        <dbReference type="EMBL" id="QJT08562.1"/>
    </source>
</evidence>
<evidence type="ECO:0000256" key="4">
    <source>
        <dbReference type="ARBA" id="ARBA00023284"/>
    </source>
</evidence>
<evidence type="ECO:0000313" key="9">
    <source>
        <dbReference type="Proteomes" id="UP000503251"/>
    </source>
</evidence>
<dbReference type="InterPro" id="IPR012336">
    <property type="entry name" value="Thioredoxin-like_fold"/>
</dbReference>
<name>A0ABX6NFK9_9BACT</name>
<dbReference type="InterPro" id="IPR050553">
    <property type="entry name" value="Thioredoxin_ResA/DsbE_sf"/>
</dbReference>
<proteinExistence type="predicted"/>
<evidence type="ECO:0000256" key="3">
    <source>
        <dbReference type="ARBA" id="ARBA00023157"/>
    </source>
</evidence>
<reference evidence="8 9" key="1">
    <citation type="submission" date="2019-04" db="EMBL/GenBank/DDBJ databases">
        <title>Isolation and culture of sulfate reducing bacteria from the cold seep of the South China Sea.</title>
        <authorList>
            <person name="Sun C."/>
            <person name="Liu R."/>
        </authorList>
    </citation>
    <scope>NUCLEOTIDE SEQUENCE [LARGE SCALE GENOMIC DNA]</scope>
    <source>
        <strain evidence="8 9">CS1</strain>
    </source>
</reference>
<dbReference type="InterPro" id="IPR013766">
    <property type="entry name" value="Thioredoxin_domain"/>
</dbReference>
<gene>
    <name evidence="8" type="ORF">E8L03_06325</name>
</gene>
<dbReference type="CDD" id="cd02966">
    <property type="entry name" value="TlpA_like_family"/>
    <property type="match status" value="1"/>
</dbReference>
<dbReference type="Pfam" id="PF13905">
    <property type="entry name" value="Thioredoxin_8"/>
    <property type="match status" value="1"/>
</dbReference>
<feature type="signal peptide" evidence="6">
    <location>
        <begin position="1"/>
        <end position="50"/>
    </location>
</feature>
<comment type="subcellular location">
    <subcellularLocation>
        <location evidence="1">Cell envelope</location>
    </subcellularLocation>
</comment>
<feature type="domain" description="Thioredoxin" evidence="7">
    <location>
        <begin position="40"/>
        <end position="181"/>
    </location>
</feature>
<evidence type="ECO:0000256" key="6">
    <source>
        <dbReference type="SAM" id="SignalP"/>
    </source>
</evidence>
<feature type="region of interest" description="Disordered" evidence="5">
    <location>
        <begin position="1"/>
        <end position="23"/>
    </location>
</feature>
<dbReference type="PANTHER" id="PTHR42852">
    <property type="entry name" value="THIOL:DISULFIDE INTERCHANGE PROTEIN DSBE"/>
    <property type="match status" value="1"/>
</dbReference>
<organism evidence="8 9">
    <name type="scientific">Oceanidesulfovibrio marinus</name>
    <dbReference type="NCBI Taxonomy" id="370038"/>
    <lineage>
        <taxon>Bacteria</taxon>
        <taxon>Pseudomonadati</taxon>
        <taxon>Thermodesulfobacteriota</taxon>
        <taxon>Desulfovibrionia</taxon>
        <taxon>Desulfovibrionales</taxon>
        <taxon>Desulfovibrionaceae</taxon>
        <taxon>Oceanidesulfovibrio</taxon>
    </lineage>
</organism>
<protein>
    <submittedName>
        <fullName evidence="8">TlpA family protein disulfide reductase</fullName>
    </submittedName>
</protein>
<dbReference type="Proteomes" id="UP000503251">
    <property type="component" value="Chromosome"/>
</dbReference>
<dbReference type="EMBL" id="CP039543">
    <property type="protein sequence ID" value="QJT08562.1"/>
    <property type="molecule type" value="Genomic_DNA"/>
</dbReference>
<evidence type="ECO:0000256" key="5">
    <source>
        <dbReference type="SAM" id="MobiDB-lite"/>
    </source>
</evidence>
<dbReference type="PROSITE" id="PS51352">
    <property type="entry name" value="THIOREDOXIN_2"/>
    <property type="match status" value="1"/>
</dbReference>
<keyword evidence="9" id="KW-1185">Reference proteome</keyword>
<keyword evidence="2" id="KW-0201">Cytochrome c-type biogenesis</keyword>
<evidence type="ECO:0000256" key="2">
    <source>
        <dbReference type="ARBA" id="ARBA00022748"/>
    </source>
</evidence>
<keyword evidence="6" id="KW-0732">Signal</keyword>